<dbReference type="AlphaFoldDB" id="J7IU08"/>
<gene>
    <name evidence="2" type="ordered locus">Desmer_3463</name>
</gene>
<dbReference type="GO" id="GO:0009055">
    <property type="term" value="F:electron transfer activity"/>
    <property type="evidence" value="ECO:0007669"/>
    <property type="project" value="InterPro"/>
</dbReference>
<accession>J7IU08</accession>
<keyword evidence="3" id="KW-1185">Reference proteome</keyword>
<evidence type="ECO:0000313" key="2">
    <source>
        <dbReference type="EMBL" id="AFQ45312.1"/>
    </source>
</evidence>
<dbReference type="GO" id="GO:0020037">
    <property type="term" value="F:heme binding"/>
    <property type="evidence" value="ECO:0007669"/>
    <property type="project" value="InterPro"/>
</dbReference>
<dbReference type="STRING" id="768704.Desmer_3463"/>
<organism evidence="2 3">
    <name type="scientific">Desulfosporosinus meridiei (strain ATCC BAA-275 / DSM 13257 / KCTC 12902 / NCIMB 13706 / S10)</name>
    <dbReference type="NCBI Taxonomy" id="768704"/>
    <lineage>
        <taxon>Bacteria</taxon>
        <taxon>Bacillati</taxon>
        <taxon>Bacillota</taxon>
        <taxon>Clostridia</taxon>
        <taxon>Eubacteriales</taxon>
        <taxon>Desulfitobacteriaceae</taxon>
        <taxon>Desulfosporosinus</taxon>
    </lineage>
</organism>
<sequence length="101" mass="11226">MAKGFSKKIATGITMMMVGTAIGLSAMSSYAQPIPKEKQGGKEYLTFQSVCTTCHDASRVQNYSGTLPWPEVITQMRSFGAFVTDDQTKEIEDYLQKTYPR</sequence>
<protein>
    <recommendedName>
        <fullName evidence="4">Cytochrome c domain-containing protein</fullName>
    </recommendedName>
</protein>
<reference evidence="2 3" key="1">
    <citation type="journal article" date="2012" name="J. Bacteriol.">
        <title>Complete genome sequences of Desulfosporosinus orientis DSM765T, Desulfosporosinus youngiae DSM17734T, Desulfosporosinus meridiei DSM13257T, and Desulfosporosinus acidiphilus DSM22704T.</title>
        <authorList>
            <person name="Pester M."/>
            <person name="Brambilla E."/>
            <person name="Alazard D."/>
            <person name="Rattei T."/>
            <person name="Weinmaier T."/>
            <person name="Han J."/>
            <person name="Lucas S."/>
            <person name="Lapidus A."/>
            <person name="Cheng J.F."/>
            <person name="Goodwin L."/>
            <person name="Pitluck S."/>
            <person name="Peters L."/>
            <person name="Ovchinnikova G."/>
            <person name="Teshima H."/>
            <person name="Detter J.C."/>
            <person name="Han C.S."/>
            <person name="Tapia R."/>
            <person name="Land M.L."/>
            <person name="Hauser L."/>
            <person name="Kyrpides N.C."/>
            <person name="Ivanova N.N."/>
            <person name="Pagani I."/>
            <person name="Huntmann M."/>
            <person name="Wei C.L."/>
            <person name="Davenport K.W."/>
            <person name="Daligault H."/>
            <person name="Chain P.S."/>
            <person name="Chen A."/>
            <person name="Mavromatis K."/>
            <person name="Markowitz V."/>
            <person name="Szeto E."/>
            <person name="Mikhailova N."/>
            <person name="Pati A."/>
            <person name="Wagner M."/>
            <person name="Woyke T."/>
            <person name="Ollivier B."/>
            <person name="Klenk H.P."/>
            <person name="Spring S."/>
            <person name="Loy A."/>
        </authorList>
    </citation>
    <scope>NUCLEOTIDE SEQUENCE [LARGE SCALE GENOMIC DNA]</scope>
    <source>
        <strain evidence="3">ATCC BAA-275 / DSM 13257 / NCIMB 13706 / S10</strain>
    </source>
</reference>
<dbReference type="Gene3D" id="1.10.760.10">
    <property type="entry name" value="Cytochrome c-like domain"/>
    <property type="match status" value="1"/>
</dbReference>
<dbReference type="eggNOG" id="ENOG5033X99">
    <property type="taxonomic scope" value="Bacteria"/>
</dbReference>
<keyword evidence="1" id="KW-0732">Signal</keyword>
<feature type="signal peptide" evidence="1">
    <location>
        <begin position="1"/>
        <end position="31"/>
    </location>
</feature>
<dbReference type="InterPro" id="IPR036909">
    <property type="entry name" value="Cyt_c-like_dom_sf"/>
</dbReference>
<proteinExistence type="predicted"/>
<dbReference type="OrthoDB" id="1809239at2"/>
<evidence type="ECO:0008006" key="4">
    <source>
        <dbReference type="Google" id="ProtNLM"/>
    </source>
</evidence>
<dbReference type="Proteomes" id="UP000005262">
    <property type="component" value="Chromosome"/>
</dbReference>
<dbReference type="KEGG" id="dmi:Desmer_3463"/>
<dbReference type="RefSeq" id="WP_014904221.1">
    <property type="nucleotide sequence ID" value="NC_018515.1"/>
</dbReference>
<evidence type="ECO:0000313" key="3">
    <source>
        <dbReference type="Proteomes" id="UP000005262"/>
    </source>
</evidence>
<dbReference type="HOGENOM" id="CLU_2245580_0_0_9"/>
<dbReference type="EMBL" id="CP003629">
    <property type="protein sequence ID" value="AFQ45312.1"/>
    <property type="molecule type" value="Genomic_DNA"/>
</dbReference>
<dbReference type="SUPFAM" id="SSF46626">
    <property type="entry name" value="Cytochrome c"/>
    <property type="match status" value="1"/>
</dbReference>
<name>J7IU08_DESMD</name>
<evidence type="ECO:0000256" key="1">
    <source>
        <dbReference type="SAM" id="SignalP"/>
    </source>
</evidence>
<feature type="chain" id="PRO_5038564057" description="Cytochrome c domain-containing protein" evidence="1">
    <location>
        <begin position="32"/>
        <end position="101"/>
    </location>
</feature>
<reference evidence="3" key="2">
    <citation type="submission" date="2012-08" db="EMBL/GenBank/DDBJ databases">
        <title>Finished genome of Desulfosporosinus meridiei DSM 13257.</title>
        <authorList>
            <person name="Huntemann M."/>
            <person name="Wei C.-L."/>
            <person name="Han J."/>
            <person name="Detter J.C."/>
            <person name="Han C."/>
            <person name="Davenport K."/>
            <person name="Daligault H."/>
            <person name="Erkkila T."/>
            <person name="Gu W."/>
            <person name="Munk A.C.C."/>
            <person name="Teshima H."/>
            <person name="Xu Y."/>
            <person name="Chain P."/>
            <person name="Tapia R."/>
            <person name="Chen A."/>
            <person name="Krypides N."/>
            <person name="Mavromatis K."/>
            <person name="Markowitz V."/>
            <person name="Szeto E."/>
            <person name="Ivanova N."/>
            <person name="Mikhailova N."/>
            <person name="Ovchinnikova G."/>
            <person name="Pagani I."/>
            <person name="Pati A."/>
            <person name="Goodwin L."/>
            <person name="Peters L."/>
            <person name="Pitluck S."/>
            <person name="Woyke T."/>
            <person name="Pester M."/>
            <person name="Spring S."/>
            <person name="Ollivier B."/>
            <person name="Rattei T."/>
            <person name="Klenk H.-P."/>
            <person name="Wagner M."/>
            <person name="Loy A."/>
        </authorList>
    </citation>
    <scope>NUCLEOTIDE SEQUENCE [LARGE SCALE GENOMIC DNA]</scope>
    <source>
        <strain evidence="3">ATCC BAA-275 / DSM 13257 / NCIMB 13706 / S10</strain>
    </source>
</reference>